<feature type="transmembrane region" description="Helical" evidence="10">
    <location>
        <begin position="378"/>
        <end position="401"/>
    </location>
</feature>
<evidence type="ECO:0000256" key="6">
    <source>
        <dbReference type="ARBA" id="ARBA00023053"/>
    </source>
</evidence>
<comment type="subcellular location">
    <subcellularLocation>
        <location evidence="1 10">Cell membrane</location>
        <topology evidence="1 10">Multi-pass membrane protein</topology>
    </subcellularLocation>
</comment>
<evidence type="ECO:0000256" key="9">
    <source>
        <dbReference type="ARBA" id="ARBA00023201"/>
    </source>
</evidence>
<evidence type="ECO:0000256" key="8">
    <source>
        <dbReference type="ARBA" id="ARBA00023136"/>
    </source>
</evidence>
<keyword evidence="3 10" id="KW-1003">Cell membrane</keyword>
<comment type="caution">
    <text evidence="10">Lacks conserved residue(s) required for the propagation of feature annotation.</text>
</comment>
<evidence type="ECO:0000256" key="4">
    <source>
        <dbReference type="ARBA" id="ARBA00022692"/>
    </source>
</evidence>
<protein>
    <submittedName>
        <fullName evidence="12">Na+/H+ antiporter</fullName>
    </submittedName>
</protein>
<feature type="transmembrane region" description="Helical" evidence="10">
    <location>
        <begin position="343"/>
        <end position="366"/>
    </location>
</feature>
<evidence type="ECO:0000256" key="7">
    <source>
        <dbReference type="ARBA" id="ARBA00023065"/>
    </source>
</evidence>
<dbReference type="InterPro" id="IPR004705">
    <property type="entry name" value="Cation/H_exchanger_CPA1_bac"/>
</dbReference>
<dbReference type="Proteomes" id="UP001434337">
    <property type="component" value="Chromosome"/>
</dbReference>
<feature type="transmembrane region" description="Helical" evidence="10">
    <location>
        <begin position="82"/>
        <end position="105"/>
    </location>
</feature>
<comment type="function">
    <text evidence="10">Na(+)/H(+) antiporter that extrudes sodium in exchange for external protons.</text>
</comment>
<keyword evidence="13" id="KW-1185">Reference proteome</keyword>
<dbReference type="EMBL" id="CP115965">
    <property type="protein sequence ID" value="WZW98818.1"/>
    <property type="molecule type" value="Genomic_DNA"/>
</dbReference>
<keyword evidence="4 10" id="KW-0812">Transmembrane</keyword>
<feature type="transmembrane region" description="Helical" evidence="10">
    <location>
        <begin position="231"/>
        <end position="251"/>
    </location>
</feature>
<keyword evidence="9 10" id="KW-0739">Sodium transport</keyword>
<dbReference type="InterPro" id="IPR006153">
    <property type="entry name" value="Cation/H_exchanger_TM"/>
</dbReference>
<dbReference type="InterPro" id="IPR018422">
    <property type="entry name" value="Cation/H_exchanger_CPA1"/>
</dbReference>
<dbReference type="Gene3D" id="6.10.140.1330">
    <property type="match status" value="1"/>
</dbReference>
<proteinExistence type="inferred from homology"/>
<evidence type="ECO:0000256" key="5">
    <source>
        <dbReference type="ARBA" id="ARBA00022989"/>
    </source>
</evidence>
<evidence type="ECO:0000313" key="12">
    <source>
        <dbReference type="EMBL" id="WZW98818.1"/>
    </source>
</evidence>
<dbReference type="PANTHER" id="PTHR10110:SF86">
    <property type="entry name" value="SODIUM_HYDROGEN EXCHANGER 7"/>
    <property type="match status" value="1"/>
</dbReference>
<evidence type="ECO:0000313" key="13">
    <source>
        <dbReference type="Proteomes" id="UP001434337"/>
    </source>
</evidence>
<feature type="transmembrane region" description="Helical" evidence="10">
    <location>
        <begin position="263"/>
        <end position="286"/>
    </location>
</feature>
<keyword evidence="6 10" id="KW-0915">Sodium</keyword>
<gene>
    <name evidence="12" type="ORF">PCC79_01005</name>
</gene>
<feature type="transmembrane region" description="Helical" evidence="10">
    <location>
        <begin position="51"/>
        <end position="70"/>
    </location>
</feature>
<keyword evidence="8 10" id="KW-0472">Membrane</keyword>
<keyword evidence="10" id="KW-0050">Antiport</keyword>
<keyword evidence="7 10" id="KW-0406">Ion transport</keyword>
<dbReference type="RefSeq" id="WP_232548696.1">
    <property type="nucleotide sequence ID" value="NZ_CP115965.1"/>
</dbReference>
<evidence type="ECO:0000256" key="2">
    <source>
        <dbReference type="ARBA" id="ARBA00022448"/>
    </source>
</evidence>
<dbReference type="Pfam" id="PF00999">
    <property type="entry name" value="Na_H_Exchanger"/>
    <property type="match status" value="1"/>
</dbReference>
<reference evidence="12 13" key="1">
    <citation type="journal article" date="2023" name="Environ Microbiome">
        <title>A coral-associated actinobacterium mitigates coral bleaching under heat stress.</title>
        <authorList>
            <person name="Li J."/>
            <person name="Zou Y."/>
            <person name="Li Q."/>
            <person name="Zhang J."/>
            <person name="Bourne D.G."/>
            <person name="Lyu Y."/>
            <person name="Liu C."/>
            <person name="Zhang S."/>
        </authorList>
    </citation>
    <scope>NUCLEOTIDE SEQUENCE [LARGE SCALE GENOMIC DNA]</scope>
    <source>
        <strain evidence="12 13">SCSIO 13291</strain>
    </source>
</reference>
<keyword evidence="2 10" id="KW-0813">Transport</keyword>
<evidence type="ECO:0000256" key="10">
    <source>
        <dbReference type="RuleBase" id="RU366002"/>
    </source>
</evidence>
<feature type="domain" description="Cation/H+ exchanger transmembrane" evidence="11">
    <location>
        <begin position="12"/>
        <end position="403"/>
    </location>
</feature>
<sequence>MEALQIVVALGVALLVGSVVARRTGIASPITLVVAGLALALVPQLRGIELPAEAVLVLFLPILLFWEALTSSGRLLRRFFRGILLSGILLVVVTAAAIAWVAHLLGLPWETAWIIGAALAPTDATAVAALGRDLPSRTAGVLKSESLINDGTALVLYALALSLTTHEEAITPGHVTVLFSVSFFGGLAVGLAGGWLLFQIRRRLTDPLLNAVFIVLTPFILYLVAEEMGASGVLAVVACGLLWVRMSPLVVNAQSRQHATPFFTLTTFLLNGALFVLIGLELPIAVGGLSAASIGTGMLVTVAVYVAMTAVRFAFLVTSAYLIRFLDRRPHQRTLRTTNRARVVSTVAGFRGAVSLAVALSVPLAADGVGVWPHRDMIVFVVAGVVVTSIVLQGLALPAVVRWARLPQDTSAEDELALARRVASREAFDALPSLARELGIASEVIDDVTAEIRTHLEQIDPEDEEFRTRVADAHSQYRALRVAVIGHKRATVVRLRNEGTIDDAVLRQVQASLDLEEVRLTGSGAVE</sequence>
<organism evidence="12 13">
    <name type="scientific">Propioniciclava soli</name>
    <dbReference type="NCBI Taxonomy" id="2775081"/>
    <lineage>
        <taxon>Bacteria</taxon>
        <taxon>Bacillati</taxon>
        <taxon>Actinomycetota</taxon>
        <taxon>Actinomycetes</taxon>
        <taxon>Propionibacteriales</taxon>
        <taxon>Propionibacteriaceae</taxon>
        <taxon>Propioniciclava</taxon>
    </lineage>
</organism>
<dbReference type="NCBIfam" id="TIGR00831">
    <property type="entry name" value="a_cpa1"/>
    <property type="match status" value="1"/>
</dbReference>
<keyword evidence="5 10" id="KW-1133">Transmembrane helix</keyword>
<evidence type="ECO:0000256" key="1">
    <source>
        <dbReference type="ARBA" id="ARBA00004651"/>
    </source>
</evidence>
<dbReference type="PANTHER" id="PTHR10110">
    <property type="entry name" value="SODIUM/HYDROGEN EXCHANGER"/>
    <property type="match status" value="1"/>
</dbReference>
<feature type="transmembrane region" description="Helical" evidence="10">
    <location>
        <begin position="207"/>
        <end position="225"/>
    </location>
</feature>
<evidence type="ECO:0000256" key="3">
    <source>
        <dbReference type="ARBA" id="ARBA00022475"/>
    </source>
</evidence>
<comment type="similarity">
    <text evidence="10">Belongs to the monovalent cation:proton antiporter 1 (CPA1) transporter (TC 2.A.36) family.</text>
</comment>
<evidence type="ECO:0000259" key="11">
    <source>
        <dbReference type="Pfam" id="PF00999"/>
    </source>
</evidence>
<accession>A0ABZ3C8J5</accession>
<feature type="transmembrane region" description="Helical" evidence="10">
    <location>
        <begin position="298"/>
        <end position="323"/>
    </location>
</feature>
<name>A0ABZ3C8J5_9ACTN</name>
<feature type="transmembrane region" description="Helical" evidence="10">
    <location>
        <begin position="177"/>
        <end position="198"/>
    </location>
</feature>